<sequence length="212" mass="23139">MNNVAIKVCGITQPQDVVALGEQGIEYMGFIFVEGSKRQLTERSCLGLLNHVPKATKSVAVFMNQSLTFIQSILKEFPVDIVQLHGEQDGDLVKLLDRPVVQRLHPFTWLQRSQCTEHSNLKAHLLDPGAGHGETFDWGTHLHTGVEINLSKAWLAGGLSPANVSEHVRLLHPAVVDVCSGVEADGKPGHKSIEKVISFIKEVRGATNGSPK</sequence>
<evidence type="ECO:0000256" key="3">
    <source>
        <dbReference type="ARBA" id="ARBA00012572"/>
    </source>
</evidence>
<dbReference type="InterPro" id="IPR011060">
    <property type="entry name" value="RibuloseP-bd_barrel"/>
</dbReference>
<comment type="catalytic activity">
    <reaction evidence="1 9">
        <text>N-(5-phospho-beta-D-ribosyl)anthranilate = 1-(2-carboxyphenylamino)-1-deoxy-D-ribulose 5-phosphate</text>
        <dbReference type="Rhea" id="RHEA:21540"/>
        <dbReference type="ChEBI" id="CHEBI:18277"/>
        <dbReference type="ChEBI" id="CHEBI:58613"/>
        <dbReference type="EC" id="5.3.1.24"/>
    </reaction>
</comment>
<dbReference type="HAMAP" id="MF_00135">
    <property type="entry name" value="PRAI"/>
    <property type="match status" value="1"/>
</dbReference>
<dbReference type="PANTHER" id="PTHR42894:SF1">
    <property type="entry name" value="N-(5'-PHOSPHORIBOSYL)ANTHRANILATE ISOMERASE"/>
    <property type="match status" value="1"/>
</dbReference>
<reference evidence="11 12" key="1">
    <citation type="journal article" date="2017" name="Environ. Microbiol.">
        <title>Genomic and physiological analyses of 'Reinekea forsetii' reveal a versatile opportunistic lifestyle during spring algae blooms.</title>
        <authorList>
            <person name="Avci B."/>
            <person name="Hahnke R.L."/>
            <person name="Chafee M."/>
            <person name="Fischer T."/>
            <person name="Gruber-Vodicka H."/>
            <person name="Tegetmeyer H.E."/>
            <person name="Harder J."/>
            <person name="Fuchs B.M."/>
            <person name="Amann R.I."/>
            <person name="Teeling H."/>
        </authorList>
    </citation>
    <scope>NUCLEOTIDE SEQUENCE [LARGE SCALE GENOMIC DNA]</scope>
    <source>
        <strain evidence="11 12">Hel1_31_D35</strain>
    </source>
</reference>
<evidence type="ECO:0000256" key="2">
    <source>
        <dbReference type="ARBA" id="ARBA00004664"/>
    </source>
</evidence>
<dbReference type="InterPro" id="IPR001240">
    <property type="entry name" value="PRAI_dom"/>
</dbReference>
<dbReference type="CDD" id="cd00405">
    <property type="entry name" value="PRAI"/>
    <property type="match status" value="1"/>
</dbReference>
<gene>
    <name evidence="9" type="primary">trpF</name>
    <name evidence="11" type="ORF">REIFOR_01910</name>
</gene>
<dbReference type="Gene3D" id="3.20.20.70">
    <property type="entry name" value="Aldolase class I"/>
    <property type="match status" value="1"/>
</dbReference>
<dbReference type="OrthoDB" id="9796196at2"/>
<evidence type="ECO:0000313" key="11">
    <source>
        <dbReference type="EMBL" id="ATX77047.1"/>
    </source>
</evidence>
<evidence type="ECO:0000256" key="8">
    <source>
        <dbReference type="ARBA" id="ARBA00023235"/>
    </source>
</evidence>
<name>A0A2K8KQP7_9GAMM</name>
<comment type="similarity">
    <text evidence="9">Belongs to the TrpF family.</text>
</comment>
<evidence type="ECO:0000313" key="12">
    <source>
        <dbReference type="Proteomes" id="UP000229757"/>
    </source>
</evidence>
<dbReference type="PANTHER" id="PTHR42894">
    <property type="entry name" value="N-(5'-PHOSPHORIBOSYL)ANTHRANILATE ISOMERASE"/>
    <property type="match status" value="1"/>
</dbReference>
<dbReference type="Pfam" id="PF00697">
    <property type="entry name" value="PRAI"/>
    <property type="match status" value="1"/>
</dbReference>
<dbReference type="RefSeq" id="WP_158524344.1">
    <property type="nucleotide sequence ID" value="NZ_CP011797.1"/>
</dbReference>
<evidence type="ECO:0000256" key="4">
    <source>
        <dbReference type="ARBA" id="ARBA00022272"/>
    </source>
</evidence>
<evidence type="ECO:0000259" key="10">
    <source>
        <dbReference type="Pfam" id="PF00697"/>
    </source>
</evidence>
<feature type="domain" description="N-(5'phosphoribosyl) anthranilate isomerase (PRAI)" evidence="10">
    <location>
        <begin position="7"/>
        <end position="201"/>
    </location>
</feature>
<accession>A0A2K8KQP7</accession>
<dbReference type="GO" id="GO:0004640">
    <property type="term" value="F:phosphoribosylanthranilate isomerase activity"/>
    <property type="evidence" value="ECO:0007669"/>
    <property type="project" value="UniProtKB-UniRule"/>
</dbReference>
<dbReference type="InterPro" id="IPR013785">
    <property type="entry name" value="Aldolase_TIM"/>
</dbReference>
<dbReference type="InterPro" id="IPR044643">
    <property type="entry name" value="TrpF_fam"/>
</dbReference>
<proteinExistence type="inferred from homology"/>
<evidence type="ECO:0000256" key="7">
    <source>
        <dbReference type="ARBA" id="ARBA00023141"/>
    </source>
</evidence>
<keyword evidence="8 9" id="KW-0413">Isomerase</keyword>
<dbReference type="EMBL" id="CP011797">
    <property type="protein sequence ID" value="ATX77047.1"/>
    <property type="molecule type" value="Genomic_DNA"/>
</dbReference>
<dbReference type="KEGG" id="rfo:REIFOR_01910"/>
<dbReference type="AlphaFoldDB" id="A0A2K8KQP7"/>
<organism evidence="11 12">
    <name type="scientific">Reinekea forsetii</name>
    <dbReference type="NCBI Taxonomy" id="1336806"/>
    <lineage>
        <taxon>Bacteria</taxon>
        <taxon>Pseudomonadati</taxon>
        <taxon>Pseudomonadota</taxon>
        <taxon>Gammaproteobacteria</taxon>
        <taxon>Oceanospirillales</taxon>
        <taxon>Saccharospirillaceae</taxon>
        <taxon>Reinekea</taxon>
    </lineage>
</organism>
<comment type="pathway">
    <text evidence="2 9">Amino-acid biosynthesis; L-tryptophan biosynthesis; L-tryptophan from chorismate: step 3/5.</text>
</comment>
<keyword evidence="5 9" id="KW-0028">Amino-acid biosynthesis</keyword>
<evidence type="ECO:0000256" key="9">
    <source>
        <dbReference type="HAMAP-Rule" id="MF_00135"/>
    </source>
</evidence>
<keyword evidence="6 9" id="KW-0822">Tryptophan biosynthesis</keyword>
<keyword evidence="7 9" id="KW-0057">Aromatic amino acid biosynthesis</keyword>
<evidence type="ECO:0000256" key="5">
    <source>
        <dbReference type="ARBA" id="ARBA00022605"/>
    </source>
</evidence>
<protein>
    <recommendedName>
        <fullName evidence="4 9">N-(5'-phosphoribosyl)anthranilate isomerase</fullName>
        <shortName evidence="9">PRAI</shortName>
        <ecNumber evidence="3 9">5.3.1.24</ecNumber>
    </recommendedName>
</protein>
<dbReference type="EC" id="5.3.1.24" evidence="3 9"/>
<dbReference type="SUPFAM" id="SSF51366">
    <property type="entry name" value="Ribulose-phoshate binding barrel"/>
    <property type="match status" value="1"/>
</dbReference>
<dbReference type="UniPathway" id="UPA00035">
    <property type="reaction ID" value="UER00042"/>
</dbReference>
<evidence type="ECO:0000256" key="6">
    <source>
        <dbReference type="ARBA" id="ARBA00022822"/>
    </source>
</evidence>
<dbReference type="GO" id="GO:0000162">
    <property type="term" value="P:L-tryptophan biosynthetic process"/>
    <property type="evidence" value="ECO:0007669"/>
    <property type="project" value="UniProtKB-UniRule"/>
</dbReference>
<evidence type="ECO:0000256" key="1">
    <source>
        <dbReference type="ARBA" id="ARBA00001164"/>
    </source>
</evidence>
<dbReference type="Proteomes" id="UP000229757">
    <property type="component" value="Chromosome"/>
</dbReference>
<keyword evidence="12" id="KW-1185">Reference proteome</keyword>